<comment type="cofactor">
    <cofactor evidence="5">
        <name>Mg(2+)</name>
        <dbReference type="ChEBI" id="CHEBI:18420"/>
    </cofactor>
</comment>
<accession>A0A2U2BUK2</accession>
<dbReference type="PANTHER" id="PTHR20854:SF4">
    <property type="entry name" value="INOSITOL-1-MONOPHOSPHATASE-RELATED"/>
    <property type="match status" value="1"/>
</dbReference>
<keyword evidence="4 5" id="KW-0460">Magnesium</keyword>
<gene>
    <name evidence="6" type="ORF">DDZ18_08500</name>
</gene>
<feature type="binding site" evidence="5">
    <location>
        <position position="86"/>
    </location>
    <ligand>
        <name>Mg(2+)</name>
        <dbReference type="ChEBI" id="CHEBI:18420"/>
        <label>1</label>
        <note>catalytic</note>
    </ligand>
</feature>
<dbReference type="Gene3D" id="3.40.190.80">
    <property type="match status" value="1"/>
</dbReference>
<dbReference type="GO" id="GO:0046854">
    <property type="term" value="P:phosphatidylinositol phosphate biosynthetic process"/>
    <property type="evidence" value="ECO:0007669"/>
    <property type="project" value="InterPro"/>
</dbReference>
<feature type="binding site" evidence="5">
    <location>
        <position position="68"/>
    </location>
    <ligand>
        <name>Mg(2+)</name>
        <dbReference type="ChEBI" id="CHEBI:18420"/>
        <label>1</label>
        <note>catalytic</note>
    </ligand>
</feature>
<name>A0A2U2BUK2_9PROT</name>
<keyword evidence="2 5" id="KW-0479">Metal-binding</keyword>
<dbReference type="AlphaFoldDB" id="A0A2U2BUK2"/>
<evidence type="ECO:0000313" key="6">
    <source>
        <dbReference type="EMBL" id="PWE17688.1"/>
    </source>
</evidence>
<dbReference type="Proteomes" id="UP000245168">
    <property type="component" value="Unassembled WGS sequence"/>
</dbReference>
<feature type="binding site" evidence="5">
    <location>
        <position position="88"/>
    </location>
    <ligand>
        <name>Mg(2+)</name>
        <dbReference type="ChEBI" id="CHEBI:18420"/>
        <label>1</label>
        <note>catalytic</note>
    </ligand>
</feature>
<dbReference type="Gene3D" id="3.30.540.10">
    <property type="entry name" value="Fructose-1,6-Bisphosphatase, subunit A, domain 1"/>
    <property type="match status" value="1"/>
</dbReference>
<protein>
    <submittedName>
        <fullName evidence="6">3'(2'),5'-bisphosphate nucleotidase CysQ</fullName>
    </submittedName>
</protein>
<dbReference type="GO" id="GO:0006020">
    <property type="term" value="P:inositol metabolic process"/>
    <property type="evidence" value="ECO:0007669"/>
    <property type="project" value="TreeGrafter"/>
</dbReference>
<dbReference type="GO" id="GO:0007165">
    <property type="term" value="P:signal transduction"/>
    <property type="evidence" value="ECO:0007669"/>
    <property type="project" value="TreeGrafter"/>
</dbReference>
<proteinExistence type="inferred from homology"/>
<dbReference type="InterPro" id="IPR000760">
    <property type="entry name" value="Inositol_monophosphatase-like"/>
</dbReference>
<evidence type="ECO:0000256" key="4">
    <source>
        <dbReference type="ARBA" id="ARBA00022842"/>
    </source>
</evidence>
<dbReference type="InterPro" id="IPR020550">
    <property type="entry name" value="Inositol_monophosphatase_CS"/>
</dbReference>
<comment type="caution">
    <text evidence="6">The sequence shown here is derived from an EMBL/GenBank/DDBJ whole genome shotgun (WGS) entry which is preliminary data.</text>
</comment>
<evidence type="ECO:0000313" key="7">
    <source>
        <dbReference type="Proteomes" id="UP000245168"/>
    </source>
</evidence>
<dbReference type="GO" id="GO:0046872">
    <property type="term" value="F:metal ion binding"/>
    <property type="evidence" value="ECO:0007669"/>
    <property type="project" value="UniProtKB-KW"/>
</dbReference>
<dbReference type="CDD" id="cd01638">
    <property type="entry name" value="CysQ"/>
    <property type="match status" value="1"/>
</dbReference>
<evidence type="ECO:0000256" key="1">
    <source>
        <dbReference type="ARBA" id="ARBA00009759"/>
    </source>
</evidence>
<evidence type="ECO:0000256" key="5">
    <source>
        <dbReference type="PIRSR" id="PIRSR600760-2"/>
    </source>
</evidence>
<dbReference type="EMBL" id="QEXV01000003">
    <property type="protein sequence ID" value="PWE17688.1"/>
    <property type="molecule type" value="Genomic_DNA"/>
</dbReference>
<dbReference type="SUPFAM" id="SSF56655">
    <property type="entry name" value="Carbohydrate phosphatase"/>
    <property type="match status" value="1"/>
</dbReference>
<keyword evidence="3" id="KW-0378">Hydrolase</keyword>
<dbReference type="PROSITE" id="PS00630">
    <property type="entry name" value="IMP_2"/>
    <property type="match status" value="1"/>
</dbReference>
<evidence type="ECO:0000256" key="2">
    <source>
        <dbReference type="ARBA" id="ARBA00022723"/>
    </source>
</evidence>
<keyword evidence="7" id="KW-1185">Reference proteome</keyword>
<organism evidence="6 7">
    <name type="scientific">Marinicauda salina</name>
    <dbReference type="NCBI Taxonomy" id="2135793"/>
    <lineage>
        <taxon>Bacteria</taxon>
        <taxon>Pseudomonadati</taxon>
        <taxon>Pseudomonadota</taxon>
        <taxon>Alphaproteobacteria</taxon>
        <taxon>Maricaulales</taxon>
        <taxon>Maricaulaceae</taxon>
        <taxon>Marinicauda</taxon>
    </lineage>
</organism>
<dbReference type="PROSITE" id="PS00629">
    <property type="entry name" value="IMP_1"/>
    <property type="match status" value="1"/>
</dbReference>
<sequence length="258" mass="27519">MAEADADLALIGDAAREAGERIMGFYGRKPRIWDKGGNDPVSEADLAAEALLEDRLRTARPDYGWLSEEAEDDGSRLTAARSFIVDPLDGTRAFVKQRDGEFVVSVGLVENGRPIAGAVYEPAGEVLYAARRGGGAFRNGEPIRVSDADSIAGARILGDPGRLSALRDLGASAHTVNSIALRLALVAEGRYDAVVAVRGKWDWDLAAGHVLIEEAGGLITSDRGEPLAYDAETPRRPPPLAAGRALHALLLQRLSRET</sequence>
<dbReference type="RefSeq" id="WP_109252919.1">
    <property type="nucleotide sequence ID" value="NZ_QEXV01000003.1"/>
</dbReference>
<dbReference type="InterPro" id="IPR020583">
    <property type="entry name" value="Inositol_monoP_metal-BS"/>
</dbReference>
<comment type="similarity">
    <text evidence="1">Belongs to the inositol monophosphatase superfamily.</text>
</comment>
<dbReference type="Pfam" id="PF00459">
    <property type="entry name" value="Inositol_P"/>
    <property type="match status" value="1"/>
</dbReference>
<dbReference type="OrthoDB" id="9785695at2"/>
<evidence type="ECO:0000256" key="3">
    <source>
        <dbReference type="ARBA" id="ARBA00022801"/>
    </source>
</evidence>
<dbReference type="PRINTS" id="PR00377">
    <property type="entry name" value="IMPHPHTASES"/>
</dbReference>
<dbReference type="GO" id="GO:0008934">
    <property type="term" value="F:inositol monophosphate 1-phosphatase activity"/>
    <property type="evidence" value="ECO:0007669"/>
    <property type="project" value="TreeGrafter"/>
</dbReference>
<dbReference type="PANTHER" id="PTHR20854">
    <property type="entry name" value="INOSITOL MONOPHOSPHATASE"/>
    <property type="match status" value="1"/>
</dbReference>
<feature type="binding site" evidence="5">
    <location>
        <position position="204"/>
    </location>
    <ligand>
        <name>Mg(2+)</name>
        <dbReference type="ChEBI" id="CHEBI:18420"/>
        <label>1</label>
        <note>catalytic</note>
    </ligand>
</feature>
<feature type="binding site" evidence="5">
    <location>
        <position position="89"/>
    </location>
    <ligand>
        <name>Mg(2+)</name>
        <dbReference type="ChEBI" id="CHEBI:18420"/>
        <label>1</label>
        <note>catalytic</note>
    </ligand>
</feature>
<reference evidence="7" key="1">
    <citation type="submission" date="2018-05" db="EMBL/GenBank/DDBJ databases">
        <authorList>
            <person name="Liu B.-T."/>
        </authorList>
    </citation>
    <scope>NUCLEOTIDE SEQUENCE [LARGE SCALE GENOMIC DNA]</scope>
    <source>
        <strain evidence="7">WD6-1</strain>
    </source>
</reference>